<evidence type="ECO:0000256" key="1">
    <source>
        <dbReference type="SAM" id="Phobius"/>
    </source>
</evidence>
<dbReference type="AlphaFoldDB" id="A0A0N5A9Z8"/>
<keyword evidence="1" id="KW-0812">Transmembrane</keyword>
<keyword evidence="2" id="KW-1185">Reference proteome</keyword>
<sequence length="103" mass="11148">MAAHLSHRAICCQCCVTEVIIIAVVVVVVVVVVGGGGGVVMDELLSQKFELIACKEAASVALLKCKPGAELRFVHELYAVPEVRRLCAQKSKEYLREFFSEAA</sequence>
<reference evidence="3" key="1">
    <citation type="submission" date="2017-02" db="UniProtKB">
        <authorList>
            <consortium name="WormBaseParasite"/>
        </authorList>
    </citation>
    <scope>IDENTIFICATION</scope>
</reference>
<evidence type="ECO:0000313" key="3">
    <source>
        <dbReference type="WBParaSite" id="SMUV_0000096001-mRNA-1"/>
    </source>
</evidence>
<dbReference type="Proteomes" id="UP000046393">
    <property type="component" value="Unplaced"/>
</dbReference>
<name>A0A0N5A9Z8_9BILA</name>
<organism evidence="2 3">
    <name type="scientific">Syphacia muris</name>
    <dbReference type="NCBI Taxonomy" id="451379"/>
    <lineage>
        <taxon>Eukaryota</taxon>
        <taxon>Metazoa</taxon>
        <taxon>Ecdysozoa</taxon>
        <taxon>Nematoda</taxon>
        <taxon>Chromadorea</taxon>
        <taxon>Rhabditida</taxon>
        <taxon>Spirurina</taxon>
        <taxon>Oxyuridomorpha</taxon>
        <taxon>Oxyuroidea</taxon>
        <taxon>Oxyuridae</taxon>
        <taxon>Syphacia</taxon>
    </lineage>
</organism>
<keyword evidence="1" id="KW-1133">Transmembrane helix</keyword>
<proteinExistence type="predicted"/>
<protein>
    <submittedName>
        <fullName evidence="3">Myosin motor domain-containing protein</fullName>
    </submittedName>
</protein>
<accession>A0A0N5A9Z8</accession>
<evidence type="ECO:0000313" key="2">
    <source>
        <dbReference type="Proteomes" id="UP000046393"/>
    </source>
</evidence>
<keyword evidence="1" id="KW-0472">Membrane</keyword>
<feature type="transmembrane region" description="Helical" evidence="1">
    <location>
        <begin position="20"/>
        <end position="41"/>
    </location>
</feature>
<dbReference type="WBParaSite" id="SMUV_0000096001-mRNA-1">
    <property type="protein sequence ID" value="SMUV_0000096001-mRNA-1"/>
    <property type="gene ID" value="SMUV_0000096001"/>
</dbReference>